<dbReference type="InterPro" id="IPR008023">
    <property type="entry name" value="DUF748"/>
</dbReference>
<accession>A0A1T2L007</accession>
<dbReference type="PANTHER" id="PTHR30441">
    <property type="entry name" value="DUF748 DOMAIN-CONTAINING PROTEIN"/>
    <property type="match status" value="1"/>
</dbReference>
<reference evidence="2 3" key="1">
    <citation type="submission" date="2016-11" db="EMBL/GenBank/DDBJ databases">
        <title>Mixed transmission modes and dynamic genome evolution in an obligate animal-bacterial symbiosis.</title>
        <authorList>
            <person name="Russell S.L."/>
            <person name="Corbett-Detig R.B."/>
            <person name="Cavanaugh C.M."/>
        </authorList>
    </citation>
    <scope>NUCLEOTIDE SEQUENCE [LARGE SCALE GENOMIC DNA]</scope>
    <source>
        <strain evidence="2">Sveles-Q1</strain>
    </source>
</reference>
<dbReference type="InterPro" id="IPR052894">
    <property type="entry name" value="AsmA-related"/>
</dbReference>
<sequence length="254" mass="25948">MTKKILISLLAIIVLAIIAFVVLVGSLDKLVEEAVEQVGTETTKSEVALDSAAISLSDAQGALNGLSIANPAGFSDKKAISIGKISLKLDPNSLTTDTIVIKEIAINSPAINYELGDKGNNFDAIKKNVQGSGSASSESSGDESAVKLIIENLYIRDGSVAVSSSALGGKEISTKLPTIHLKDIGKESGGASPAEVAEKILTSLTNGVGSTVGKLDLSQLKGVGSAIQEQAGGATDKLKEGLGDTGDKLKGLFK</sequence>
<evidence type="ECO:0000256" key="1">
    <source>
        <dbReference type="SAM" id="Phobius"/>
    </source>
</evidence>
<protein>
    <submittedName>
        <fullName evidence="2">Uncharacterized protein</fullName>
    </submittedName>
</protein>
<keyword evidence="1" id="KW-1133">Transmembrane helix</keyword>
<dbReference type="OrthoDB" id="5615627at2"/>
<keyword evidence="1" id="KW-0472">Membrane</keyword>
<dbReference type="PANTHER" id="PTHR30441:SF4">
    <property type="entry name" value="PROTEIN ASMA"/>
    <property type="match status" value="1"/>
</dbReference>
<dbReference type="Pfam" id="PF05359">
    <property type="entry name" value="DUF748"/>
    <property type="match status" value="1"/>
</dbReference>
<dbReference type="Proteomes" id="UP000191110">
    <property type="component" value="Unassembled WGS sequence"/>
</dbReference>
<keyword evidence="1" id="KW-0812">Transmembrane</keyword>
<name>A0A1T2L007_9GAMM</name>
<dbReference type="AlphaFoldDB" id="A0A1T2L007"/>
<keyword evidence="3" id="KW-1185">Reference proteome</keyword>
<comment type="caution">
    <text evidence="2">The sequence shown here is derived from an EMBL/GenBank/DDBJ whole genome shotgun (WGS) entry which is preliminary data.</text>
</comment>
<evidence type="ECO:0000313" key="3">
    <source>
        <dbReference type="Proteomes" id="UP000191110"/>
    </source>
</evidence>
<dbReference type="GO" id="GO:0090313">
    <property type="term" value="P:regulation of protein targeting to membrane"/>
    <property type="evidence" value="ECO:0007669"/>
    <property type="project" value="TreeGrafter"/>
</dbReference>
<gene>
    <name evidence="2" type="ORF">BOW53_15580</name>
</gene>
<organism evidence="2 3">
    <name type="scientific">Solemya pervernicosa gill symbiont</name>
    <dbReference type="NCBI Taxonomy" id="642797"/>
    <lineage>
        <taxon>Bacteria</taxon>
        <taxon>Pseudomonadati</taxon>
        <taxon>Pseudomonadota</taxon>
        <taxon>Gammaproteobacteria</taxon>
        <taxon>sulfur-oxidizing symbionts</taxon>
    </lineage>
</organism>
<dbReference type="GO" id="GO:0005886">
    <property type="term" value="C:plasma membrane"/>
    <property type="evidence" value="ECO:0007669"/>
    <property type="project" value="TreeGrafter"/>
</dbReference>
<proteinExistence type="predicted"/>
<feature type="transmembrane region" description="Helical" evidence="1">
    <location>
        <begin position="7"/>
        <end position="27"/>
    </location>
</feature>
<evidence type="ECO:0000313" key="2">
    <source>
        <dbReference type="EMBL" id="OOZ38435.1"/>
    </source>
</evidence>
<dbReference type="EMBL" id="MPRL01000092">
    <property type="protein sequence ID" value="OOZ38435.1"/>
    <property type="molecule type" value="Genomic_DNA"/>
</dbReference>